<dbReference type="PANTHER" id="PTHR34120:SF15">
    <property type="entry name" value="CALCIUM_CALMODULIN PROTEIN KINASE"/>
    <property type="match status" value="1"/>
</dbReference>
<dbReference type="PANTHER" id="PTHR34120">
    <property type="entry name" value="EXPRESSED PROTEIN"/>
    <property type="match status" value="1"/>
</dbReference>
<gene>
    <name evidence="2" type="ORF">FPE_LOCUS15809</name>
</gene>
<evidence type="ECO:0000313" key="3">
    <source>
        <dbReference type="Proteomes" id="UP000834106"/>
    </source>
</evidence>
<protein>
    <submittedName>
        <fullName evidence="2">Uncharacterized protein</fullName>
    </submittedName>
</protein>
<keyword evidence="3" id="KW-1185">Reference proteome</keyword>
<organism evidence="2 3">
    <name type="scientific">Fraxinus pennsylvanica</name>
    <dbReference type="NCBI Taxonomy" id="56036"/>
    <lineage>
        <taxon>Eukaryota</taxon>
        <taxon>Viridiplantae</taxon>
        <taxon>Streptophyta</taxon>
        <taxon>Embryophyta</taxon>
        <taxon>Tracheophyta</taxon>
        <taxon>Spermatophyta</taxon>
        <taxon>Magnoliopsida</taxon>
        <taxon>eudicotyledons</taxon>
        <taxon>Gunneridae</taxon>
        <taxon>Pentapetalae</taxon>
        <taxon>asterids</taxon>
        <taxon>lamiids</taxon>
        <taxon>Lamiales</taxon>
        <taxon>Oleaceae</taxon>
        <taxon>Oleeae</taxon>
        <taxon>Fraxinus</taxon>
    </lineage>
</organism>
<evidence type="ECO:0000256" key="1">
    <source>
        <dbReference type="SAM" id="MobiDB-lite"/>
    </source>
</evidence>
<reference evidence="2" key="1">
    <citation type="submission" date="2023-05" db="EMBL/GenBank/DDBJ databases">
        <authorList>
            <person name="Huff M."/>
        </authorList>
    </citation>
    <scope>NUCLEOTIDE SEQUENCE</scope>
</reference>
<sequence length="188" mass="21153">MASESIDVLVHQSFPLEKSMSDSPKNLFDLPPDSFWVPKDYEQDWFDRNAMMQRKTSIKLGFLAGSTRNSKSFSHRSSLSSNQKHRPSLIGLAGTTQTPRLGIVRDANRQLNHVGSSWLFRSRSEPGGKPPTQLSEPGSPRVSCIGRVGLKNSGHRKTGILKLFNSIFRGQKGKLHVDLRQRMDRPVR</sequence>
<name>A0AAD1ZFK9_9LAMI</name>
<feature type="region of interest" description="Disordered" evidence="1">
    <location>
        <begin position="119"/>
        <end position="139"/>
    </location>
</feature>
<proteinExistence type="predicted"/>
<dbReference type="EMBL" id="OU503044">
    <property type="protein sequence ID" value="CAI9768379.1"/>
    <property type="molecule type" value="Genomic_DNA"/>
</dbReference>
<dbReference type="Proteomes" id="UP000834106">
    <property type="component" value="Chromosome 9"/>
</dbReference>
<accession>A0AAD1ZFK9</accession>
<dbReference type="AlphaFoldDB" id="A0AAD1ZFK9"/>
<evidence type="ECO:0000313" key="2">
    <source>
        <dbReference type="EMBL" id="CAI9768379.1"/>
    </source>
</evidence>